<evidence type="ECO:0000313" key="2">
    <source>
        <dbReference type="Proteomes" id="UP001500456"/>
    </source>
</evidence>
<evidence type="ECO:0000313" key="1">
    <source>
        <dbReference type="EMBL" id="GAA3998908.1"/>
    </source>
</evidence>
<reference evidence="2" key="1">
    <citation type="journal article" date="2019" name="Int. J. Syst. Evol. Microbiol.">
        <title>The Global Catalogue of Microorganisms (GCM) 10K type strain sequencing project: providing services to taxonomists for standard genome sequencing and annotation.</title>
        <authorList>
            <consortium name="The Broad Institute Genomics Platform"/>
            <consortium name="The Broad Institute Genome Sequencing Center for Infectious Disease"/>
            <person name="Wu L."/>
            <person name="Ma J."/>
        </authorList>
    </citation>
    <scope>NUCLEOTIDE SEQUENCE [LARGE SCALE GENOMIC DNA]</scope>
    <source>
        <strain evidence="2">JCM 16924</strain>
    </source>
</reference>
<dbReference type="Proteomes" id="UP001500456">
    <property type="component" value="Unassembled WGS sequence"/>
</dbReference>
<proteinExistence type="predicted"/>
<organism evidence="1 2">
    <name type="scientific">Streptomyces plumbiresistens</name>
    <dbReference type="NCBI Taxonomy" id="511811"/>
    <lineage>
        <taxon>Bacteria</taxon>
        <taxon>Bacillati</taxon>
        <taxon>Actinomycetota</taxon>
        <taxon>Actinomycetes</taxon>
        <taxon>Kitasatosporales</taxon>
        <taxon>Streptomycetaceae</taxon>
        <taxon>Streptomyces</taxon>
    </lineage>
</organism>
<dbReference type="EMBL" id="BAAAZX010000011">
    <property type="protein sequence ID" value="GAA3998908.1"/>
    <property type="molecule type" value="Genomic_DNA"/>
</dbReference>
<protein>
    <submittedName>
        <fullName evidence="1">Uncharacterized protein</fullName>
    </submittedName>
</protein>
<name>A0ABP7RKQ9_9ACTN</name>
<comment type="caution">
    <text evidence="1">The sequence shown here is derived from an EMBL/GenBank/DDBJ whole genome shotgun (WGS) entry which is preliminary data.</text>
</comment>
<keyword evidence="2" id="KW-1185">Reference proteome</keyword>
<accession>A0ABP7RKQ9</accession>
<gene>
    <name evidence="1" type="ORF">GCM10022232_40450</name>
</gene>
<sequence>MEISGEGAGVLVVGAASGRWSEIAAAPLPHPVSSRDAVSSAAEGLCPIITDRL</sequence>